<dbReference type="GO" id="GO:0008270">
    <property type="term" value="F:zinc ion binding"/>
    <property type="evidence" value="ECO:0007669"/>
    <property type="project" value="InterPro"/>
</dbReference>
<dbReference type="Pfam" id="PF14432">
    <property type="entry name" value="DYW_deaminase"/>
    <property type="match status" value="1"/>
</dbReference>
<accession>A0A2I0AH22</accession>
<dbReference type="Pfam" id="PF13041">
    <property type="entry name" value="PPR_2"/>
    <property type="match status" value="1"/>
</dbReference>
<feature type="repeat" description="PPR" evidence="2">
    <location>
        <begin position="30"/>
        <end position="64"/>
    </location>
</feature>
<dbReference type="FunFam" id="1.25.40.10:FF:000344">
    <property type="entry name" value="Pentatricopeptide repeat-containing protein"/>
    <property type="match status" value="1"/>
</dbReference>
<dbReference type="AlphaFoldDB" id="A0A2I0AH22"/>
<dbReference type="EC" id="3.6.1.-" evidence="4"/>
<dbReference type="Proteomes" id="UP000236161">
    <property type="component" value="Unassembled WGS sequence"/>
</dbReference>
<dbReference type="InterPro" id="IPR011990">
    <property type="entry name" value="TPR-like_helical_dom_sf"/>
</dbReference>
<dbReference type="InterPro" id="IPR002885">
    <property type="entry name" value="PPR_rpt"/>
</dbReference>
<evidence type="ECO:0000256" key="1">
    <source>
        <dbReference type="ARBA" id="ARBA00022737"/>
    </source>
</evidence>
<feature type="repeat" description="PPR" evidence="2">
    <location>
        <begin position="302"/>
        <end position="336"/>
    </location>
</feature>
<dbReference type="FunFam" id="1.25.40.10:FF:000158">
    <property type="entry name" value="pentatricopeptide repeat-containing protein At2g33680"/>
    <property type="match status" value="1"/>
</dbReference>
<dbReference type="NCBIfam" id="TIGR00756">
    <property type="entry name" value="PPR"/>
    <property type="match status" value="3"/>
</dbReference>
<organism evidence="4 5">
    <name type="scientific">Apostasia shenzhenica</name>
    <dbReference type="NCBI Taxonomy" id="1088818"/>
    <lineage>
        <taxon>Eukaryota</taxon>
        <taxon>Viridiplantae</taxon>
        <taxon>Streptophyta</taxon>
        <taxon>Embryophyta</taxon>
        <taxon>Tracheophyta</taxon>
        <taxon>Spermatophyta</taxon>
        <taxon>Magnoliopsida</taxon>
        <taxon>Liliopsida</taxon>
        <taxon>Asparagales</taxon>
        <taxon>Orchidaceae</taxon>
        <taxon>Apostasioideae</taxon>
        <taxon>Apostasia</taxon>
    </lineage>
</organism>
<dbReference type="SUPFAM" id="SSF48452">
    <property type="entry name" value="TPR-like"/>
    <property type="match status" value="1"/>
</dbReference>
<dbReference type="PANTHER" id="PTHR47926">
    <property type="entry name" value="PENTATRICOPEPTIDE REPEAT-CONTAINING PROTEIN"/>
    <property type="match status" value="1"/>
</dbReference>
<dbReference type="Pfam" id="PF01535">
    <property type="entry name" value="PPR"/>
    <property type="match status" value="4"/>
</dbReference>
<protein>
    <submittedName>
        <fullName evidence="4">Pentatricopeptide repeat-containing protein</fullName>
        <ecNumber evidence="4">3.6.1.-</ecNumber>
    </submittedName>
</protein>
<dbReference type="EMBL" id="KZ451982">
    <property type="protein sequence ID" value="PKA54815.1"/>
    <property type="molecule type" value="Genomic_DNA"/>
</dbReference>
<name>A0A2I0AH22_9ASPA</name>
<dbReference type="Gene3D" id="1.25.40.10">
    <property type="entry name" value="Tetratricopeptide repeat domain"/>
    <property type="match status" value="3"/>
</dbReference>
<keyword evidence="1" id="KW-0677">Repeat</keyword>
<keyword evidence="5" id="KW-1185">Reference proteome</keyword>
<dbReference type="InterPro" id="IPR032867">
    <property type="entry name" value="DYW_dom"/>
</dbReference>
<dbReference type="GO" id="GO:0003723">
    <property type="term" value="F:RNA binding"/>
    <property type="evidence" value="ECO:0007669"/>
    <property type="project" value="InterPro"/>
</dbReference>
<keyword evidence="4" id="KW-0378">Hydrolase</keyword>
<evidence type="ECO:0000313" key="5">
    <source>
        <dbReference type="Proteomes" id="UP000236161"/>
    </source>
</evidence>
<dbReference type="GO" id="GO:0099402">
    <property type="term" value="P:plant organ development"/>
    <property type="evidence" value="ECO:0007669"/>
    <property type="project" value="UniProtKB-ARBA"/>
</dbReference>
<dbReference type="PROSITE" id="PS51375">
    <property type="entry name" value="PPR"/>
    <property type="match status" value="3"/>
</dbReference>
<feature type="domain" description="DYW" evidence="3">
    <location>
        <begin position="548"/>
        <end position="641"/>
    </location>
</feature>
<sequence length="641" mass="71229">MEIYGFIPSCRSLKPPAGGQPLNKIALPTDTFAWNAVLQSHLTAGEPHLAVVAYRKMLLSGAVPDRHSLPRALAAARLSSSFFAGRQVHCHALKLRLAGDSFVISAIVELYSRFAGVDAAASVLFFCNPKSCIPWSLLAKFYLLEKRPSSALQVFLQSADSGVSLDAVLLATAARACGEMKSVPDAKKVHEIAKGRGFDRDLLVGNSLLKMYVECGKIEESRALFDFMMFKDEISWTTVIAGMVRHGEFNEGLKLLREMATAGANPDEFTVSAALPACARMAAGKQGKEIHGYIVRHRIEMNTTVQNALMDMYAKSGSVDIAAKVFDEMAEKDEISWTVMIMAYSLHGKGEMGISLFREMEKRNRNGTEPDRKTLLAALHACNTARMVEEGRDLFNRINGEEKRSAMTVMVSLLARSGMVEEARAFAKENGMADLATSQTAVIAGCRIHGARKTGLRIAERILERDPMNVEIYVILSNTYWAMGKPGKAKVMRQMMMDMGLKAKKACSWIEIGGKIHAFGTGDLSHPRSQRIYWELERLRKRMEQEEGYEDVEDFCFHEVDEERECVPIGHSEMLAIGLGLVSGGHGRRTAVRVTKNMRVCRNCHESGKKISNITGREILLRDPERFHRFVDGLCSCQDFW</sequence>
<dbReference type="OrthoDB" id="743409at2759"/>
<gene>
    <name evidence="4" type="primary">PCMP-H45</name>
    <name evidence="4" type="ORF">AXF42_Ash000650</name>
</gene>
<evidence type="ECO:0000259" key="3">
    <source>
        <dbReference type="Pfam" id="PF14432"/>
    </source>
</evidence>
<evidence type="ECO:0000256" key="2">
    <source>
        <dbReference type="PROSITE-ProRule" id="PRU00708"/>
    </source>
</evidence>
<dbReference type="InterPro" id="IPR046960">
    <property type="entry name" value="PPR_At4g14850-like_plant"/>
</dbReference>
<dbReference type="GO" id="GO:0016787">
    <property type="term" value="F:hydrolase activity"/>
    <property type="evidence" value="ECO:0007669"/>
    <property type="project" value="UniProtKB-KW"/>
</dbReference>
<evidence type="ECO:0000313" key="4">
    <source>
        <dbReference type="EMBL" id="PKA54815.1"/>
    </source>
</evidence>
<proteinExistence type="predicted"/>
<reference evidence="4 5" key="1">
    <citation type="journal article" date="2017" name="Nature">
        <title>The Apostasia genome and the evolution of orchids.</title>
        <authorList>
            <person name="Zhang G.Q."/>
            <person name="Liu K.W."/>
            <person name="Li Z."/>
            <person name="Lohaus R."/>
            <person name="Hsiao Y.Y."/>
            <person name="Niu S.C."/>
            <person name="Wang J.Y."/>
            <person name="Lin Y.C."/>
            <person name="Xu Q."/>
            <person name="Chen L.J."/>
            <person name="Yoshida K."/>
            <person name="Fujiwara S."/>
            <person name="Wang Z.W."/>
            <person name="Zhang Y.Q."/>
            <person name="Mitsuda N."/>
            <person name="Wang M."/>
            <person name="Liu G.H."/>
            <person name="Pecoraro L."/>
            <person name="Huang H.X."/>
            <person name="Xiao X.J."/>
            <person name="Lin M."/>
            <person name="Wu X.Y."/>
            <person name="Wu W.L."/>
            <person name="Chen Y.Y."/>
            <person name="Chang S.B."/>
            <person name="Sakamoto S."/>
            <person name="Ohme-Takagi M."/>
            <person name="Yagi M."/>
            <person name="Zeng S.J."/>
            <person name="Shen C.Y."/>
            <person name="Yeh C.M."/>
            <person name="Luo Y.B."/>
            <person name="Tsai W.C."/>
            <person name="Van de Peer Y."/>
            <person name="Liu Z.J."/>
        </authorList>
    </citation>
    <scope>NUCLEOTIDE SEQUENCE [LARGE SCALE GENOMIC DNA]</scope>
    <source>
        <strain evidence="5">cv. Shenzhen</strain>
        <tissue evidence="4">Stem</tissue>
    </source>
</reference>
<feature type="repeat" description="PPR" evidence="2">
    <location>
        <begin position="232"/>
        <end position="266"/>
    </location>
</feature>
<dbReference type="GO" id="GO:0009451">
    <property type="term" value="P:RNA modification"/>
    <property type="evidence" value="ECO:0007669"/>
    <property type="project" value="InterPro"/>
</dbReference>
<dbReference type="PANTHER" id="PTHR47926:SF347">
    <property type="entry name" value="PENTATRICOPEPTIDE REPEAT-CONTAINING PROTEIN"/>
    <property type="match status" value="1"/>
</dbReference>